<proteinExistence type="predicted"/>
<dbReference type="InterPro" id="IPR011990">
    <property type="entry name" value="TPR-like_helical_dom_sf"/>
</dbReference>
<feature type="transmembrane region" description="Helical" evidence="3">
    <location>
        <begin position="155"/>
        <end position="172"/>
    </location>
</feature>
<gene>
    <name evidence="4" type="ORF">BW247_13390</name>
</gene>
<protein>
    <recommendedName>
        <fullName evidence="6">Tetratricopeptide repeat protein</fullName>
    </recommendedName>
</protein>
<keyword evidence="5" id="KW-1185">Reference proteome</keyword>
<evidence type="ECO:0000256" key="2">
    <source>
        <dbReference type="ARBA" id="ARBA00022803"/>
    </source>
</evidence>
<dbReference type="AlphaFoldDB" id="A0A1P8UJF6"/>
<dbReference type="Proteomes" id="UP000243807">
    <property type="component" value="Chromosome"/>
</dbReference>
<dbReference type="SUPFAM" id="SSF48452">
    <property type="entry name" value="TPR-like"/>
    <property type="match status" value="1"/>
</dbReference>
<dbReference type="GO" id="GO:0035269">
    <property type="term" value="P:protein O-linked glycosylation via mannose"/>
    <property type="evidence" value="ECO:0007669"/>
    <property type="project" value="TreeGrafter"/>
</dbReference>
<evidence type="ECO:0000256" key="1">
    <source>
        <dbReference type="ARBA" id="ARBA00022737"/>
    </source>
</evidence>
<dbReference type="PANTHER" id="PTHR44227:SF3">
    <property type="entry name" value="PROTEIN O-MANNOSYL-TRANSFERASE TMTC4"/>
    <property type="match status" value="1"/>
</dbReference>
<feature type="transmembrane region" description="Helical" evidence="3">
    <location>
        <begin position="397"/>
        <end position="416"/>
    </location>
</feature>
<dbReference type="EMBL" id="CP019434">
    <property type="protein sequence ID" value="APZ43963.1"/>
    <property type="molecule type" value="Genomic_DNA"/>
</dbReference>
<keyword evidence="2" id="KW-0802">TPR repeat</keyword>
<evidence type="ECO:0008006" key="6">
    <source>
        <dbReference type="Google" id="ProtNLM"/>
    </source>
</evidence>
<reference evidence="4 5" key="1">
    <citation type="submission" date="2017-01" db="EMBL/GenBank/DDBJ databases">
        <title>Draft sequence of Acidihalobacter ferrooxidans strain DSM 14175 (strain V8).</title>
        <authorList>
            <person name="Khaleque H.N."/>
            <person name="Ramsay J.P."/>
            <person name="Murphy R.J.T."/>
            <person name="Kaksonen A.H."/>
            <person name="Boxall N.J."/>
            <person name="Watkin E.L.J."/>
        </authorList>
    </citation>
    <scope>NUCLEOTIDE SEQUENCE [LARGE SCALE GENOMIC DNA]</scope>
    <source>
        <strain evidence="4 5">V8</strain>
    </source>
</reference>
<keyword evidence="1" id="KW-0677">Repeat</keyword>
<accession>A0A1P8UJF6</accession>
<feature type="transmembrane region" description="Helical" evidence="3">
    <location>
        <begin position="98"/>
        <end position="116"/>
    </location>
</feature>
<evidence type="ECO:0000256" key="3">
    <source>
        <dbReference type="SAM" id="Phobius"/>
    </source>
</evidence>
<feature type="transmembrane region" description="Helical" evidence="3">
    <location>
        <begin position="316"/>
        <end position="337"/>
    </location>
</feature>
<dbReference type="Gene3D" id="1.25.40.10">
    <property type="entry name" value="Tetratricopeptide repeat domain"/>
    <property type="match status" value="1"/>
</dbReference>
<dbReference type="PANTHER" id="PTHR44227">
    <property type="match status" value="1"/>
</dbReference>
<feature type="transmembrane region" description="Helical" evidence="3">
    <location>
        <begin position="184"/>
        <end position="201"/>
    </location>
</feature>
<feature type="transmembrane region" description="Helical" evidence="3">
    <location>
        <begin position="128"/>
        <end position="149"/>
    </location>
</feature>
<keyword evidence="3" id="KW-0472">Membrane</keyword>
<feature type="transmembrane region" description="Helical" evidence="3">
    <location>
        <begin position="371"/>
        <end position="390"/>
    </location>
</feature>
<feature type="transmembrane region" description="Helical" evidence="3">
    <location>
        <begin position="207"/>
        <end position="224"/>
    </location>
</feature>
<keyword evidence="3" id="KW-1133">Transmembrane helix</keyword>
<dbReference type="RefSeq" id="WP_076837586.1">
    <property type="nucleotide sequence ID" value="NZ_CP019434.1"/>
</dbReference>
<dbReference type="GO" id="GO:0000030">
    <property type="term" value="F:mannosyltransferase activity"/>
    <property type="evidence" value="ECO:0007669"/>
    <property type="project" value="TreeGrafter"/>
</dbReference>
<dbReference type="OrthoDB" id="8566379at2"/>
<name>A0A1P8UJF6_9GAMM</name>
<dbReference type="KEGG" id="afy:BW247_13390"/>
<evidence type="ECO:0000313" key="4">
    <source>
        <dbReference type="EMBL" id="APZ43963.1"/>
    </source>
</evidence>
<evidence type="ECO:0000313" key="5">
    <source>
        <dbReference type="Proteomes" id="UP000243807"/>
    </source>
</evidence>
<dbReference type="InterPro" id="IPR052346">
    <property type="entry name" value="O-mannosyl-transferase_TMTC"/>
</dbReference>
<feature type="transmembrane region" description="Helical" evidence="3">
    <location>
        <begin position="344"/>
        <end position="365"/>
    </location>
</feature>
<dbReference type="GO" id="GO:0030968">
    <property type="term" value="P:endoplasmic reticulum unfolded protein response"/>
    <property type="evidence" value="ECO:0007669"/>
    <property type="project" value="TreeGrafter"/>
</dbReference>
<dbReference type="STRING" id="1765967.BW247_13390"/>
<feature type="transmembrane region" description="Helical" evidence="3">
    <location>
        <begin position="244"/>
        <end position="264"/>
    </location>
</feature>
<keyword evidence="3" id="KW-0812">Transmembrane</keyword>
<organism evidence="4 5">
    <name type="scientific">Acidihalobacter ferrooxydans</name>
    <dbReference type="NCBI Taxonomy" id="1765967"/>
    <lineage>
        <taxon>Bacteria</taxon>
        <taxon>Pseudomonadati</taxon>
        <taxon>Pseudomonadota</taxon>
        <taxon>Gammaproteobacteria</taxon>
        <taxon>Chromatiales</taxon>
        <taxon>Ectothiorhodospiraceae</taxon>
        <taxon>Acidihalobacter</taxon>
    </lineage>
</organism>
<sequence>MIRTVSRNELAAGLALWALLGLAWLAYHPGLRGSFLFDDFSNLAPLGAYGPIRNWNTFVTYMLSGISSPSGRPVALLTFLIDANNWPTSPYPFKVTNVLIHLLNGALLAWLSLRLLRVLNVAARPAVWAAVLAAGIWLLHPYLVGITLYVVQRMAMLDALFVMAALLAYLQGRGHWVAGRHRRGYLWMSFGIGGFGLLAVLSKGNGALLPLFVLIVEATILDRADSPLRIVAPTRGWRIWRWLFLYLPLLLFAAYLIHLLPGILDSTGNKNAQFTVWQRLLTQPRALLDYLWHLIAPRAYTAGLDTDNFPLSTSLLHPWTTLPAILGVCGLLALGWWSRRRYPALALAILFYFAAQLLESTFIPLELYFEYRNYLPSIFLPLPLALWIATTPRLRVAWARPALGVSVLALLALLTWQRATLWGQPFLQAKVWYAINPTSPRAETSLAILYMSRNDYRPAVRVLAAGLAHHPDNMMLTLNLGLAECGMGRLAPATYARIGHVLRTTRYAGSVVYNTLNDFIADLPARRCAGLDAARVAALLDTGLSNPHIQDNGAWKQDLLALRGKLALQQHHPQAALTAFRAALAARPRAAAALHEAAELGIAGQPRLGLALLDYYATLKPWHPSGFNVAHLHALWLEHLDFYPQQIAHVRTILQEQAAAAHTSP</sequence>